<reference evidence="3" key="1">
    <citation type="journal article" date="2019" name="Int. J. Syst. Evol. Microbiol.">
        <title>The Global Catalogue of Microorganisms (GCM) 10K type strain sequencing project: providing services to taxonomists for standard genome sequencing and annotation.</title>
        <authorList>
            <consortium name="The Broad Institute Genomics Platform"/>
            <consortium name="The Broad Institute Genome Sequencing Center for Infectious Disease"/>
            <person name="Wu L."/>
            <person name="Ma J."/>
        </authorList>
    </citation>
    <scope>NUCLEOTIDE SEQUENCE [LARGE SCALE GENOMIC DNA]</scope>
    <source>
        <strain evidence="3">CCUG 60214</strain>
    </source>
</reference>
<dbReference type="RefSeq" id="WP_380719131.1">
    <property type="nucleotide sequence ID" value="NZ_JBHTLK010000005.1"/>
</dbReference>
<keyword evidence="3" id="KW-1185">Reference proteome</keyword>
<organism evidence="2 3">
    <name type="scientific">Saccharothrix hoggarensis</name>
    <dbReference type="NCBI Taxonomy" id="913853"/>
    <lineage>
        <taxon>Bacteria</taxon>
        <taxon>Bacillati</taxon>
        <taxon>Actinomycetota</taxon>
        <taxon>Actinomycetes</taxon>
        <taxon>Pseudonocardiales</taxon>
        <taxon>Pseudonocardiaceae</taxon>
        <taxon>Saccharothrix</taxon>
    </lineage>
</organism>
<evidence type="ECO:0000256" key="1">
    <source>
        <dbReference type="SAM" id="MobiDB-lite"/>
    </source>
</evidence>
<proteinExistence type="predicted"/>
<dbReference type="Proteomes" id="UP001597168">
    <property type="component" value="Unassembled WGS sequence"/>
</dbReference>
<dbReference type="EMBL" id="JBHTLK010000005">
    <property type="protein sequence ID" value="MFD1145918.1"/>
    <property type="molecule type" value="Genomic_DNA"/>
</dbReference>
<feature type="compositionally biased region" description="Pro residues" evidence="1">
    <location>
        <begin position="39"/>
        <end position="50"/>
    </location>
</feature>
<evidence type="ECO:0000313" key="3">
    <source>
        <dbReference type="Proteomes" id="UP001597168"/>
    </source>
</evidence>
<protein>
    <submittedName>
        <fullName evidence="2">Uncharacterized protein</fullName>
    </submittedName>
</protein>
<gene>
    <name evidence="2" type="ORF">ACFQ3T_02135</name>
</gene>
<sequence>MFGFAAAVAQSSAAPGPATQVSPPVVVVVIQSPSVDVAPPAPVDVAPPAPVDVDARLLDRPQPGRYPIPNP</sequence>
<feature type="region of interest" description="Disordered" evidence="1">
    <location>
        <begin position="39"/>
        <end position="71"/>
    </location>
</feature>
<comment type="caution">
    <text evidence="2">The sequence shown here is derived from an EMBL/GenBank/DDBJ whole genome shotgun (WGS) entry which is preliminary data.</text>
</comment>
<evidence type="ECO:0000313" key="2">
    <source>
        <dbReference type="EMBL" id="MFD1145918.1"/>
    </source>
</evidence>
<accession>A0ABW3QMM3</accession>
<name>A0ABW3QMM3_9PSEU</name>